<proteinExistence type="predicted"/>
<evidence type="ECO:0000313" key="1">
    <source>
        <dbReference type="EMBL" id="EMI55162.1"/>
    </source>
</evidence>
<dbReference type="EMBL" id="ANOH01000228">
    <property type="protein sequence ID" value="EMI55162.1"/>
    <property type="molecule type" value="Genomic_DNA"/>
</dbReference>
<gene>
    <name evidence="1" type="ORF">RSSM_03486</name>
</gene>
<accession>M5U134</accession>
<dbReference type="Proteomes" id="UP000011885">
    <property type="component" value="Unassembled WGS sequence"/>
</dbReference>
<dbReference type="AlphaFoldDB" id="M5U134"/>
<reference evidence="1 2" key="1">
    <citation type="journal article" date="2013" name="Mar. Genomics">
        <title>Expression of sulfatases in Rhodopirellula baltica and the diversity of sulfatases in the genus Rhodopirellula.</title>
        <authorList>
            <person name="Wegner C.E."/>
            <person name="Richter-Heitmann T."/>
            <person name="Klindworth A."/>
            <person name="Klockow C."/>
            <person name="Richter M."/>
            <person name="Achstetter T."/>
            <person name="Glockner F.O."/>
            <person name="Harder J."/>
        </authorList>
    </citation>
    <scope>NUCLEOTIDE SEQUENCE [LARGE SCALE GENOMIC DNA]</scope>
    <source>
        <strain evidence="1 2">SM41</strain>
    </source>
</reference>
<name>M5U134_9BACT</name>
<organism evidence="1 2">
    <name type="scientific">Rhodopirellula sallentina SM41</name>
    <dbReference type="NCBI Taxonomy" id="1263870"/>
    <lineage>
        <taxon>Bacteria</taxon>
        <taxon>Pseudomonadati</taxon>
        <taxon>Planctomycetota</taxon>
        <taxon>Planctomycetia</taxon>
        <taxon>Pirellulales</taxon>
        <taxon>Pirellulaceae</taxon>
        <taxon>Rhodopirellula</taxon>
    </lineage>
</organism>
<sequence>MNGRGASVTIIEPAGRILGVSSDFPKMKVFEPRQTLNALIDSKYREGK</sequence>
<keyword evidence="2" id="KW-1185">Reference proteome</keyword>
<evidence type="ECO:0000313" key="2">
    <source>
        <dbReference type="Proteomes" id="UP000011885"/>
    </source>
</evidence>
<comment type="caution">
    <text evidence="1">The sequence shown here is derived from an EMBL/GenBank/DDBJ whole genome shotgun (WGS) entry which is preliminary data.</text>
</comment>
<protein>
    <submittedName>
        <fullName evidence="1">Uncharacterized protein</fullName>
    </submittedName>
</protein>
<dbReference type="PATRIC" id="fig|1263870.3.peg.3709"/>